<accession>A0A6G7WG20</accession>
<feature type="domain" description="NERD" evidence="1">
    <location>
        <begin position="33"/>
        <end position="142"/>
    </location>
</feature>
<dbReference type="EMBL" id="CP049889">
    <property type="protein sequence ID" value="QIK51182.1"/>
    <property type="molecule type" value="Genomic_DNA"/>
</dbReference>
<dbReference type="AlphaFoldDB" id="A0A6G7WG20"/>
<protein>
    <submittedName>
        <fullName evidence="2">NERD domain-containing protein</fullName>
    </submittedName>
</protein>
<evidence type="ECO:0000259" key="1">
    <source>
        <dbReference type="PROSITE" id="PS50965"/>
    </source>
</evidence>
<dbReference type="KEGG" id="jpo:G7058_03405"/>
<evidence type="ECO:0000313" key="3">
    <source>
        <dbReference type="Proteomes" id="UP000501830"/>
    </source>
</evidence>
<sequence length="290" mass="33927">MRNKPKNLHLMEILHPRMPFNSQQEKIFTDAKKGFDGECAADNQMDAFLDNCIIINDLCLQANRFCQIDKLIIAPSTIYLLEIKNYGGTFIYDNKQFFNRKMEERDNPFLQLERTEQQLRMFTKAFDLPIYSRILTMNAAFQLHGSTVDMPLVPYGQLESFVRFVANDRRILTSSHYELARYLRESHQTQNRYEQLMPFDFPELKQGVFCSKCEAEMSLVSRRSFLCEACGSLITKRQVVQKSLEELRILGISQRAGGRLIREWTGNQMNLRGIERSLQFLNKNDHSNLL</sequence>
<evidence type="ECO:0000313" key="2">
    <source>
        <dbReference type="EMBL" id="QIK51182.1"/>
    </source>
</evidence>
<dbReference type="Proteomes" id="UP000501830">
    <property type="component" value="Chromosome"/>
</dbReference>
<reference evidence="2 3" key="1">
    <citation type="journal article" date="2017" name="Int. J. Syst. Evol. Microbiol.">
        <title>Jeotgalibaca porci sp. nov. and Jeotgalibaca arthritidis sp. nov., isolated from pigs, and emended description of the genus Jeotgalibaca.</title>
        <authorList>
            <person name="Zamora L."/>
            <person name="Perez-Sancho M."/>
            <person name="Dominguez L."/>
            <person name="Fernandez-Garayzabal J.F."/>
            <person name="Vela A.I."/>
        </authorList>
    </citation>
    <scope>NUCLEOTIDE SEQUENCE [LARGE SCALE GENOMIC DNA]</scope>
    <source>
        <strain evidence="2 3">CCUG 69148</strain>
    </source>
</reference>
<dbReference type="Pfam" id="PF08378">
    <property type="entry name" value="NERD"/>
    <property type="match status" value="1"/>
</dbReference>
<keyword evidence="3" id="KW-1185">Reference proteome</keyword>
<dbReference type="PROSITE" id="PS50965">
    <property type="entry name" value="NERD"/>
    <property type="match status" value="1"/>
</dbReference>
<organism evidence="2 3">
    <name type="scientific">Jeotgalibaca porci</name>
    <dbReference type="NCBI Taxonomy" id="1868793"/>
    <lineage>
        <taxon>Bacteria</taxon>
        <taxon>Bacillati</taxon>
        <taxon>Bacillota</taxon>
        <taxon>Bacilli</taxon>
        <taxon>Lactobacillales</taxon>
        <taxon>Carnobacteriaceae</taxon>
        <taxon>Jeotgalibaca</taxon>
    </lineage>
</organism>
<proteinExistence type="predicted"/>
<gene>
    <name evidence="2" type="ORF">G7058_03405</name>
</gene>
<dbReference type="InterPro" id="IPR011528">
    <property type="entry name" value="NERD"/>
</dbReference>
<dbReference type="RefSeq" id="WP_166062232.1">
    <property type="nucleotide sequence ID" value="NZ_CP049889.1"/>
</dbReference>
<dbReference type="GeneID" id="94552311"/>
<name>A0A6G7WG20_9LACT</name>